<evidence type="ECO:0000256" key="5">
    <source>
        <dbReference type="ARBA" id="ARBA00023002"/>
    </source>
</evidence>
<dbReference type="EMBL" id="LN890280">
    <property type="protein sequence ID" value="CUR52159.1"/>
    <property type="molecule type" value="Genomic_DNA"/>
</dbReference>
<dbReference type="InterPro" id="IPR045024">
    <property type="entry name" value="NDH-2"/>
</dbReference>
<name>A0A128A482_9ARCH</name>
<comment type="similarity">
    <text evidence="1">Belongs to the NADH dehydrogenase family.</text>
</comment>
<dbReference type="Gene3D" id="3.50.50.100">
    <property type="match status" value="1"/>
</dbReference>
<keyword evidence="3" id="KW-0285">Flavoprotein</keyword>
<comment type="catalytic activity">
    <reaction evidence="7">
        <text>a quinone + NADH + H(+) = a quinol + NAD(+)</text>
        <dbReference type="Rhea" id="RHEA:46160"/>
        <dbReference type="ChEBI" id="CHEBI:15378"/>
        <dbReference type="ChEBI" id="CHEBI:24646"/>
        <dbReference type="ChEBI" id="CHEBI:57540"/>
        <dbReference type="ChEBI" id="CHEBI:57945"/>
        <dbReference type="ChEBI" id="CHEBI:132124"/>
        <dbReference type="EC" id="1.6.5.9"/>
    </reaction>
</comment>
<gene>
    <name evidence="9" type="ORF">NDEV_1394</name>
</gene>
<proteinExistence type="inferred from homology"/>
<keyword evidence="4" id="KW-0274">FAD</keyword>
<dbReference type="PRINTS" id="PR00411">
    <property type="entry name" value="PNDRDTASEI"/>
</dbReference>
<sequence>MIRKFSTKNPAKTKILILGGGFAGSNVLREIQKQFKGNDAEITLVSQDNFFLFTPMLPEISSGMLHASDITNPIRTFCKTANFCHARILSIDVENKGVSVIRIFDQKETVLEYDYLVLALGSKDNFFGNRNIEEFAFTIKTLEDAIAIRNHIVSVLECADQERDPVLQEQLLRFVVVGGGFAGVEIATEINHFLQDATKDYYKNIDAGKIKTIIVSARDGILPEVGEELGKFALDHVKKSGIEVITNTKAVDAGEDHVLLSDNTIIPCATLIWAGGVTVDPLVAALKCEHGQSGRLVVDQYLRLKDYPSIFALGDCANLVDLKTNTVYPTTAQIAIRQSKLVSENLIAEVKGNPNFMQPFVYHNRGVMATIGKRTGVALVNGKKIHGFVAWVLWRTFYWSHLPTREKKIKVGFDWLLSLIFRADIMTVGFIKKKTLSRLETPIYSAIERGIDQTQSVSSYL</sequence>
<dbReference type="GO" id="GO:0050136">
    <property type="term" value="F:NADH dehydrogenase (quinone) (non-electrogenic) activity"/>
    <property type="evidence" value="ECO:0007669"/>
    <property type="project" value="UniProtKB-EC"/>
</dbReference>
<evidence type="ECO:0000256" key="3">
    <source>
        <dbReference type="ARBA" id="ARBA00022630"/>
    </source>
</evidence>
<dbReference type="InterPro" id="IPR023753">
    <property type="entry name" value="FAD/NAD-binding_dom"/>
</dbReference>
<evidence type="ECO:0000256" key="1">
    <source>
        <dbReference type="ARBA" id="ARBA00005272"/>
    </source>
</evidence>
<keyword evidence="5" id="KW-0560">Oxidoreductase</keyword>
<evidence type="ECO:0000256" key="7">
    <source>
        <dbReference type="ARBA" id="ARBA00047599"/>
    </source>
</evidence>
<keyword evidence="6" id="KW-0520">NAD</keyword>
<dbReference type="AlphaFoldDB" id="A0A128A482"/>
<evidence type="ECO:0000313" key="10">
    <source>
        <dbReference type="Proteomes" id="UP000196239"/>
    </source>
</evidence>
<dbReference type="InterPro" id="IPR036188">
    <property type="entry name" value="FAD/NAD-bd_sf"/>
</dbReference>
<evidence type="ECO:0000256" key="2">
    <source>
        <dbReference type="ARBA" id="ARBA00012637"/>
    </source>
</evidence>
<organism evidence="9 10">
    <name type="scientific">Nitrosotalea devaniterrae</name>
    <dbReference type="NCBI Taxonomy" id="1078905"/>
    <lineage>
        <taxon>Archaea</taxon>
        <taxon>Nitrososphaerota</taxon>
        <taxon>Nitrososphaeria</taxon>
        <taxon>Nitrosotaleales</taxon>
        <taxon>Nitrosotaleaceae</taxon>
        <taxon>Nitrosotalea</taxon>
    </lineage>
</organism>
<dbReference type="KEGG" id="ndv:NDEV_1394"/>
<dbReference type="Proteomes" id="UP000196239">
    <property type="component" value="Chromosome 1"/>
</dbReference>
<accession>A0A128A482</accession>
<evidence type="ECO:0000256" key="4">
    <source>
        <dbReference type="ARBA" id="ARBA00022827"/>
    </source>
</evidence>
<keyword evidence="10" id="KW-1185">Reference proteome</keyword>
<dbReference type="PANTHER" id="PTHR43706">
    <property type="entry name" value="NADH DEHYDROGENASE"/>
    <property type="match status" value="1"/>
</dbReference>
<evidence type="ECO:0000259" key="8">
    <source>
        <dbReference type="Pfam" id="PF07992"/>
    </source>
</evidence>
<dbReference type="PANTHER" id="PTHR43706:SF47">
    <property type="entry name" value="EXTERNAL NADH-UBIQUINONE OXIDOREDUCTASE 1, MITOCHONDRIAL-RELATED"/>
    <property type="match status" value="1"/>
</dbReference>
<evidence type="ECO:0000313" key="9">
    <source>
        <dbReference type="EMBL" id="CUR52159.1"/>
    </source>
</evidence>
<evidence type="ECO:0000256" key="6">
    <source>
        <dbReference type="ARBA" id="ARBA00023027"/>
    </source>
</evidence>
<dbReference type="Pfam" id="PF07992">
    <property type="entry name" value="Pyr_redox_2"/>
    <property type="match status" value="1"/>
</dbReference>
<protein>
    <recommendedName>
        <fullName evidence="2">NADH:ubiquinone reductase (non-electrogenic)</fullName>
        <ecNumber evidence="2">1.6.5.9</ecNumber>
    </recommendedName>
</protein>
<dbReference type="SUPFAM" id="SSF51905">
    <property type="entry name" value="FAD/NAD(P)-binding domain"/>
    <property type="match status" value="2"/>
</dbReference>
<feature type="domain" description="FAD/NAD(P)-binding" evidence="8">
    <location>
        <begin position="14"/>
        <end position="338"/>
    </location>
</feature>
<dbReference type="PRINTS" id="PR00368">
    <property type="entry name" value="FADPNR"/>
</dbReference>
<reference evidence="10" key="1">
    <citation type="submission" date="2015-10" db="EMBL/GenBank/DDBJ databases">
        <authorList>
            <person name="Lehtovirta-Morley L.E."/>
            <person name="Vieille C."/>
        </authorList>
    </citation>
    <scope>NUCLEOTIDE SEQUENCE [LARGE SCALE GENOMIC DNA]</scope>
</reference>
<dbReference type="EC" id="1.6.5.9" evidence="2"/>